<reference evidence="9" key="2">
    <citation type="submission" date="2025-08" db="UniProtKB">
        <authorList>
            <consortium name="RefSeq"/>
        </authorList>
    </citation>
    <scope>IDENTIFICATION</scope>
    <source>
        <tissue evidence="9">Leaf</tissue>
    </source>
</reference>
<evidence type="ECO:0000256" key="6">
    <source>
        <dbReference type="SAM" id="MobiDB-lite"/>
    </source>
</evidence>
<dbReference type="SMART" id="SM00353">
    <property type="entry name" value="HLH"/>
    <property type="match status" value="1"/>
</dbReference>
<keyword evidence="4" id="KW-0804">Transcription</keyword>
<dbReference type="InterPro" id="IPR011598">
    <property type="entry name" value="bHLH_dom"/>
</dbReference>
<dbReference type="GeneID" id="110780786"/>
<dbReference type="GO" id="GO:0005634">
    <property type="term" value="C:nucleus"/>
    <property type="evidence" value="ECO:0007669"/>
    <property type="project" value="UniProtKB-SubCell"/>
</dbReference>
<keyword evidence="8" id="KW-1185">Reference proteome</keyword>
<dbReference type="InterPro" id="IPR044283">
    <property type="entry name" value="FAMA/SPEECHLESS/MUTE-like"/>
</dbReference>
<keyword evidence="3" id="KW-0238">DNA-binding</keyword>
<name>A0A9R0I110_SPIOL</name>
<keyword evidence="5" id="KW-0539">Nucleus</keyword>
<dbReference type="PROSITE" id="PS50888">
    <property type="entry name" value="BHLH"/>
    <property type="match status" value="1"/>
</dbReference>
<feature type="region of interest" description="Disordered" evidence="6">
    <location>
        <begin position="230"/>
        <end position="251"/>
    </location>
</feature>
<accession>A0A9R0I110</accession>
<evidence type="ECO:0000256" key="3">
    <source>
        <dbReference type="ARBA" id="ARBA00023125"/>
    </source>
</evidence>
<reference evidence="8" key="1">
    <citation type="journal article" date="2021" name="Nat. Commun.">
        <title>Genomic analyses provide insights into spinach domestication and the genetic basis of agronomic traits.</title>
        <authorList>
            <person name="Cai X."/>
            <person name="Sun X."/>
            <person name="Xu C."/>
            <person name="Sun H."/>
            <person name="Wang X."/>
            <person name="Ge C."/>
            <person name="Zhang Z."/>
            <person name="Wang Q."/>
            <person name="Fei Z."/>
            <person name="Jiao C."/>
            <person name="Wang Q."/>
        </authorList>
    </citation>
    <scope>NUCLEOTIDE SEQUENCE [LARGE SCALE GENOMIC DNA]</scope>
    <source>
        <strain evidence="8">cv. Varoflay</strain>
    </source>
</reference>
<dbReference type="CDD" id="cd11448">
    <property type="entry name" value="bHLH_AtFAMA_like"/>
    <property type="match status" value="1"/>
</dbReference>
<dbReference type="GO" id="GO:0046983">
    <property type="term" value="F:protein dimerization activity"/>
    <property type="evidence" value="ECO:0007669"/>
    <property type="project" value="InterPro"/>
</dbReference>
<evidence type="ECO:0000313" key="8">
    <source>
        <dbReference type="Proteomes" id="UP000813463"/>
    </source>
</evidence>
<dbReference type="GO" id="GO:0006357">
    <property type="term" value="P:regulation of transcription by RNA polymerase II"/>
    <property type="evidence" value="ECO:0000318"/>
    <property type="project" value="GO_Central"/>
</dbReference>
<evidence type="ECO:0000256" key="1">
    <source>
        <dbReference type="ARBA" id="ARBA00004123"/>
    </source>
</evidence>
<dbReference type="AlphaFoldDB" id="A0A9R0I110"/>
<protein>
    <submittedName>
        <fullName evidence="9">Transcription factor bHLH94</fullName>
    </submittedName>
</protein>
<dbReference type="PANTHER" id="PTHR46684">
    <property type="entry name" value="TRANSCRIPTION FACTOR FAMA"/>
    <property type="match status" value="1"/>
</dbReference>
<gene>
    <name evidence="9" type="primary">LOC110780786</name>
</gene>
<dbReference type="InterPro" id="IPR036638">
    <property type="entry name" value="HLH_DNA-bd_sf"/>
</dbReference>
<feature type="domain" description="BHLH" evidence="7">
    <location>
        <begin position="171"/>
        <end position="222"/>
    </location>
</feature>
<evidence type="ECO:0000256" key="5">
    <source>
        <dbReference type="ARBA" id="ARBA00023242"/>
    </source>
</evidence>
<sequence>MALEAAVYQQDPFSINNNNKDLYPLLLEPYWSDHTNNFTNNNNNDCFFPYFKLQDHSYDSYLLDSNNQLDFDYYSYNSNTNHEIINHDGISIIPPSTPSTLVSDLPPLNSYDHECWGLVNSSSPDQDRNAAAAEVEAEENGCGYDYDGGPMVRPKQRRRARAKKNQEEIENQRMTHIAVERNRRKQMNEYLNVLRSLMPDSYVQRGDQASIVGAAINFVKELEHNLQSLSAKKQMKENGTDTDSSSSSSSSIMPFGEFFTFPQFSSSNKGTSQEPHHDHASVEGGADVQVTMVECHAHLKIRLRRPPKQLSKLISGFNSLRLSVLHLNVNTAHDGVVLYTFSLKVEAESKLNSVDDIAREVYLLLGRIQEEAS</sequence>
<evidence type="ECO:0000256" key="4">
    <source>
        <dbReference type="ARBA" id="ARBA00023163"/>
    </source>
</evidence>
<keyword evidence="2" id="KW-0805">Transcription regulation</keyword>
<dbReference type="Pfam" id="PF00010">
    <property type="entry name" value="HLH"/>
    <property type="match status" value="1"/>
</dbReference>
<dbReference type="GO" id="GO:0045893">
    <property type="term" value="P:positive regulation of DNA-templated transcription"/>
    <property type="evidence" value="ECO:0007669"/>
    <property type="project" value="TreeGrafter"/>
</dbReference>
<dbReference type="Gene3D" id="4.10.280.10">
    <property type="entry name" value="Helix-loop-helix DNA-binding domain"/>
    <property type="match status" value="1"/>
</dbReference>
<evidence type="ECO:0000313" key="9">
    <source>
        <dbReference type="RefSeq" id="XP_021840792.1"/>
    </source>
</evidence>
<dbReference type="KEGG" id="soe:110780786"/>
<proteinExistence type="predicted"/>
<evidence type="ECO:0000259" key="7">
    <source>
        <dbReference type="PROSITE" id="PS50888"/>
    </source>
</evidence>
<dbReference type="GO" id="GO:0010052">
    <property type="term" value="P:guard cell differentiation"/>
    <property type="evidence" value="ECO:0007669"/>
    <property type="project" value="InterPro"/>
</dbReference>
<dbReference type="SUPFAM" id="SSF47459">
    <property type="entry name" value="HLH, helix-loop-helix DNA-binding domain"/>
    <property type="match status" value="1"/>
</dbReference>
<dbReference type="PANTHER" id="PTHR46684:SF16">
    <property type="entry name" value="TRANSCRIPTION FACTOR BHLH67-LIKE ISOFORM X2"/>
    <property type="match status" value="1"/>
</dbReference>
<dbReference type="GO" id="GO:0000981">
    <property type="term" value="F:DNA-binding transcription factor activity, RNA polymerase II-specific"/>
    <property type="evidence" value="ECO:0000318"/>
    <property type="project" value="GO_Central"/>
</dbReference>
<dbReference type="GO" id="GO:0000978">
    <property type="term" value="F:RNA polymerase II cis-regulatory region sequence-specific DNA binding"/>
    <property type="evidence" value="ECO:0000318"/>
    <property type="project" value="GO_Central"/>
</dbReference>
<organism evidence="8 9">
    <name type="scientific">Spinacia oleracea</name>
    <name type="common">Spinach</name>
    <dbReference type="NCBI Taxonomy" id="3562"/>
    <lineage>
        <taxon>Eukaryota</taxon>
        <taxon>Viridiplantae</taxon>
        <taxon>Streptophyta</taxon>
        <taxon>Embryophyta</taxon>
        <taxon>Tracheophyta</taxon>
        <taxon>Spermatophyta</taxon>
        <taxon>Magnoliopsida</taxon>
        <taxon>eudicotyledons</taxon>
        <taxon>Gunneridae</taxon>
        <taxon>Pentapetalae</taxon>
        <taxon>Caryophyllales</taxon>
        <taxon>Chenopodiaceae</taxon>
        <taxon>Chenopodioideae</taxon>
        <taxon>Anserineae</taxon>
        <taxon>Spinacia</taxon>
    </lineage>
</organism>
<dbReference type="OrthoDB" id="684567at2759"/>
<dbReference type="Proteomes" id="UP000813463">
    <property type="component" value="Chromosome 4"/>
</dbReference>
<evidence type="ECO:0000256" key="2">
    <source>
        <dbReference type="ARBA" id="ARBA00023015"/>
    </source>
</evidence>
<dbReference type="RefSeq" id="XP_021840792.1">
    <property type="nucleotide sequence ID" value="XM_021985100.2"/>
</dbReference>
<comment type="subcellular location">
    <subcellularLocation>
        <location evidence="1">Nucleus</location>
    </subcellularLocation>
</comment>